<organism evidence="6 7">
    <name type="scientific">Cupriavidus agavae</name>
    <dbReference type="NCBI Taxonomy" id="1001822"/>
    <lineage>
        <taxon>Bacteria</taxon>
        <taxon>Pseudomonadati</taxon>
        <taxon>Pseudomonadota</taxon>
        <taxon>Betaproteobacteria</taxon>
        <taxon>Burkholderiales</taxon>
        <taxon>Burkholderiaceae</taxon>
        <taxon>Cupriavidus</taxon>
    </lineage>
</organism>
<sequence length="312" mass="34951">MYSPLELRVLSSFLVLADELNFTRAARRLNMTQPPLSLQIKQLETQIGAQLFERNKRSVRLTAAGQVLRAEAEKLFDIEHRARQMVAQADRGENVGHLGIGLTAISAIELVPQILRSFTARTPGILYSLREYSSDAMLQSLLNNELDVAILRPPVTDPRLQARRLMSEPYVLAVPAAHPLATKPKVQARDLHGQTMATPERRYGQYAHDTMMFWLAEQNVVPARIHDGARHHAVMSMVAAGLAVSLVPASAAAQPVRDVVFRRLANRDVPSLELWVAFHREIVNPMTLPFVEQVVESAARYKLDERCFARPS</sequence>
<dbReference type="Proteomes" id="UP000291078">
    <property type="component" value="Unassembled WGS sequence"/>
</dbReference>
<dbReference type="Gene3D" id="1.10.10.10">
    <property type="entry name" value="Winged helix-like DNA-binding domain superfamily/Winged helix DNA-binding domain"/>
    <property type="match status" value="1"/>
</dbReference>
<comment type="caution">
    <text evidence="6">The sequence shown here is derived from an EMBL/GenBank/DDBJ whole genome shotgun (WGS) entry which is preliminary data.</text>
</comment>
<dbReference type="InterPro" id="IPR005119">
    <property type="entry name" value="LysR_subst-bd"/>
</dbReference>
<dbReference type="CDD" id="cd08414">
    <property type="entry name" value="PBP2_LTTR_aromatics_like"/>
    <property type="match status" value="1"/>
</dbReference>
<dbReference type="PANTHER" id="PTHR30346:SF0">
    <property type="entry name" value="HCA OPERON TRANSCRIPTIONAL ACTIVATOR HCAR"/>
    <property type="match status" value="1"/>
</dbReference>
<keyword evidence="4" id="KW-0804">Transcription</keyword>
<dbReference type="Gene3D" id="3.40.190.10">
    <property type="entry name" value="Periplasmic binding protein-like II"/>
    <property type="match status" value="2"/>
</dbReference>
<dbReference type="PROSITE" id="PS50931">
    <property type="entry name" value="HTH_LYSR"/>
    <property type="match status" value="1"/>
</dbReference>
<reference evidence="6 7" key="1">
    <citation type="journal article" date="2015" name="Stand. Genomic Sci.">
        <title>Genomic Encyclopedia of Bacterial and Archaeal Type Strains, Phase III: the genomes of soil and plant-associated and newly described type strains.</title>
        <authorList>
            <person name="Whitman W.B."/>
            <person name="Woyke T."/>
            <person name="Klenk H.P."/>
            <person name="Zhou Y."/>
            <person name="Lilburn T.G."/>
            <person name="Beck B.J."/>
            <person name="De Vos P."/>
            <person name="Vandamme P."/>
            <person name="Eisen J.A."/>
            <person name="Garrity G."/>
            <person name="Hugenholtz P."/>
            <person name="Kyrpides N.C."/>
        </authorList>
    </citation>
    <scope>NUCLEOTIDE SEQUENCE [LARGE SCALE GENOMIC DNA]</scope>
    <source>
        <strain evidence="6 7">ASC-9842</strain>
    </source>
</reference>
<comment type="similarity">
    <text evidence="1">Belongs to the LysR transcriptional regulatory family.</text>
</comment>
<dbReference type="SUPFAM" id="SSF53850">
    <property type="entry name" value="Periplasmic binding protein-like II"/>
    <property type="match status" value="1"/>
</dbReference>
<keyword evidence="3" id="KW-0238">DNA-binding</keyword>
<dbReference type="Pfam" id="PF00126">
    <property type="entry name" value="HTH_1"/>
    <property type="match status" value="1"/>
</dbReference>
<dbReference type="GO" id="GO:0003677">
    <property type="term" value="F:DNA binding"/>
    <property type="evidence" value="ECO:0007669"/>
    <property type="project" value="UniProtKB-KW"/>
</dbReference>
<dbReference type="PRINTS" id="PR00039">
    <property type="entry name" value="HTHLYSR"/>
</dbReference>
<dbReference type="InterPro" id="IPR036388">
    <property type="entry name" value="WH-like_DNA-bd_sf"/>
</dbReference>
<dbReference type="SUPFAM" id="SSF46785">
    <property type="entry name" value="Winged helix' DNA-binding domain"/>
    <property type="match status" value="1"/>
</dbReference>
<dbReference type="AlphaFoldDB" id="A0A4Q7S187"/>
<keyword evidence="2" id="KW-0805">Transcription regulation</keyword>
<dbReference type="RefSeq" id="WP_130391332.1">
    <property type="nucleotide sequence ID" value="NZ_SGXM01000002.1"/>
</dbReference>
<keyword evidence="7" id="KW-1185">Reference proteome</keyword>
<evidence type="ECO:0000256" key="3">
    <source>
        <dbReference type="ARBA" id="ARBA00023125"/>
    </source>
</evidence>
<evidence type="ECO:0000259" key="5">
    <source>
        <dbReference type="PROSITE" id="PS50931"/>
    </source>
</evidence>
<proteinExistence type="inferred from homology"/>
<evidence type="ECO:0000256" key="4">
    <source>
        <dbReference type="ARBA" id="ARBA00023163"/>
    </source>
</evidence>
<gene>
    <name evidence="6" type="ORF">EV147_2324</name>
</gene>
<dbReference type="OrthoDB" id="9157176at2"/>
<accession>A0A4Q7S187</accession>
<protein>
    <submittedName>
        <fullName evidence="6">LysR family transcriptional regulator</fullName>
    </submittedName>
</protein>
<dbReference type="Pfam" id="PF03466">
    <property type="entry name" value="LysR_substrate"/>
    <property type="match status" value="1"/>
</dbReference>
<dbReference type="InterPro" id="IPR000847">
    <property type="entry name" value="LysR_HTH_N"/>
</dbReference>
<dbReference type="FunFam" id="1.10.10.10:FF:000001">
    <property type="entry name" value="LysR family transcriptional regulator"/>
    <property type="match status" value="1"/>
</dbReference>
<dbReference type="PANTHER" id="PTHR30346">
    <property type="entry name" value="TRANSCRIPTIONAL DUAL REGULATOR HCAR-RELATED"/>
    <property type="match status" value="1"/>
</dbReference>
<evidence type="ECO:0000313" key="7">
    <source>
        <dbReference type="Proteomes" id="UP000291078"/>
    </source>
</evidence>
<dbReference type="GO" id="GO:0003700">
    <property type="term" value="F:DNA-binding transcription factor activity"/>
    <property type="evidence" value="ECO:0007669"/>
    <property type="project" value="InterPro"/>
</dbReference>
<evidence type="ECO:0000313" key="6">
    <source>
        <dbReference type="EMBL" id="RZT39130.1"/>
    </source>
</evidence>
<dbReference type="InterPro" id="IPR036390">
    <property type="entry name" value="WH_DNA-bd_sf"/>
</dbReference>
<dbReference type="GO" id="GO:0032993">
    <property type="term" value="C:protein-DNA complex"/>
    <property type="evidence" value="ECO:0007669"/>
    <property type="project" value="TreeGrafter"/>
</dbReference>
<name>A0A4Q7S187_9BURK</name>
<evidence type="ECO:0000256" key="2">
    <source>
        <dbReference type="ARBA" id="ARBA00023015"/>
    </source>
</evidence>
<dbReference type="EMBL" id="SGXM01000002">
    <property type="protein sequence ID" value="RZT39130.1"/>
    <property type="molecule type" value="Genomic_DNA"/>
</dbReference>
<evidence type="ECO:0000256" key="1">
    <source>
        <dbReference type="ARBA" id="ARBA00009437"/>
    </source>
</evidence>
<feature type="domain" description="HTH lysR-type" evidence="5">
    <location>
        <begin position="5"/>
        <end position="62"/>
    </location>
</feature>